<comment type="caution">
    <text evidence="1">The sequence shown here is derived from an EMBL/GenBank/DDBJ whole genome shotgun (WGS) entry which is preliminary data.</text>
</comment>
<dbReference type="AlphaFoldDB" id="M3FKR9"/>
<sequence>MRRAVKASMRSAGATLGTKTFGPNLIEEIAESVEINLLFGLKLKFSISKLSAPKLKFATY</sequence>
<evidence type="ECO:0000313" key="2">
    <source>
        <dbReference type="Proteomes" id="UP000011770"/>
    </source>
</evidence>
<evidence type="ECO:0000313" key="1">
    <source>
        <dbReference type="EMBL" id="EMF80997.1"/>
    </source>
</evidence>
<proteinExistence type="predicted"/>
<dbReference type="Proteomes" id="UP000011770">
    <property type="component" value="Unassembled WGS sequence"/>
</dbReference>
<organism evidence="1 2">
    <name type="scientific">Leptospira weilii serovar Topaz str. LT2116</name>
    <dbReference type="NCBI Taxonomy" id="1088540"/>
    <lineage>
        <taxon>Bacteria</taxon>
        <taxon>Pseudomonadati</taxon>
        <taxon>Spirochaetota</taxon>
        <taxon>Spirochaetia</taxon>
        <taxon>Leptospirales</taxon>
        <taxon>Leptospiraceae</taxon>
        <taxon>Leptospira</taxon>
    </lineage>
</organism>
<accession>M3FKR9</accession>
<reference evidence="1 2" key="1">
    <citation type="submission" date="2013-01" db="EMBL/GenBank/DDBJ databases">
        <authorList>
            <person name="Harkins D.M."/>
            <person name="Durkin A.S."/>
            <person name="Brinkac L.M."/>
            <person name="Haft D.H."/>
            <person name="Selengut J.D."/>
            <person name="Sanka R."/>
            <person name="DePew J."/>
            <person name="Purushe J."/>
            <person name="Tulsiani S.M."/>
            <person name="Graham G.C."/>
            <person name="Burns M.-A."/>
            <person name="Dohnt M.F."/>
            <person name="Smythe L.D."/>
            <person name="McKay D.B."/>
            <person name="Craig S.B."/>
            <person name="Vinetz J.M."/>
            <person name="Sutton G.G."/>
            <person name="Nierman W.C."/>
            <person name="Fouts D.E."/>
        </authorList>
    </citation>
    <scope>NUCLEOTIDE SEQUENCE [LARGE SCALE GENOMIC DNA]</scope>
    <source>
        <strain evidence="1 2">LT2116</strain>
    </source>
</reference>
<dbReference type="EMBL" id="AHOR02000040">
    <property type="protein sequence ID" value="EMF80997.1"/>
    <property type="molecule type" value="Genomic_DNA"/>
</dbReference>
<name>M3FKR9_9LEPT</name>
<protein>
    <submittedName>
        <fullName evidence="1">Uncharacterized protein</fullName>
    </submittedName>
</protein>
<gene>
    <name evidence="1" type="ORF">LEP1GSC188_3582</name>
</gene>